<dbReference type="Pfam" id="PF00149">
    <property type="entry name" value="Metallophos"/>
    <property type="match status" value="1"/>
</dbReference>
<name>A0A1G5JRY9_9RHOB</name>
<keyword evidence="1" id="KW-0732">Signal</keyword>
<evidence type="ECO:0000256" key="2">
    <source>
        <dbReference type="RuleBase" id="RU362119"/>
    </source>
</evidence>
<dbReference type="GO" id="GO:0016787">
    <property type="term" value="F:hydrolase activity"/>
    <property type="evidence" value="ECO:0007669"/>
    <property type="project" value="UniProtKB-KW"/>
</dbReference>
<dbReference type="AlphaFoldDB" id="A0A1G5JRY9"/>
<evidence type="ECO:0000313" key="6">
    <source>
        <dbReference type="EMBL" id="SCY91163.1"/>
    </source>
</evidence>
<feature type="domain" description="Calcineurin-like phosphoesterase" evidence="4">
    <location>
        <begin position="31"/>
        <end position="265"/>
    </location>
</feature>
<dbReference type="PANTHER" id="PTHR11575:SF6">
    <property type="entry name" value="2',3'-CYCLIC-NUCLEOTIDE 2'-PHOSPHODIESTERASE_3'-NUCLEOTIDASE"/>
    <property type="match status" value="1"/>
</dbReference>
<dbReference type="NCBIfam" id="NF006938">
    <property type="entry name" value="PRK09420.1"/>
    <property type="match status" value="1"/>
</dbReference>
<evidence type="ECO:0000256" key="1">
    <source>
        <dbReference type="ARBA" id="ARBA00022729"/>
    </source>
</evidence>
<dbReference type="PRINTS" id="PR01607">
    <property type="entry name" value="APYRASEFAMLY"/>
</dbReference>
<reference evidence="6 7" key="1">
    <citation type="submission" date="2016-10" db="EMBL/GenBank/DDBJ databases">
        <authorList>
            <person name="de Groot N.N."/>
        </authorList>
    </citation>
    <scope>NUCLEOTIDE SEQUENCE [LARGE SCALE GENOMIC DNA]</scope>
    <source>
        <strain evidence="6 7">CGMCC 1.8925</strain>
    </source>
</reference>
<dbReference type="InterPro" id="IPR029052">
    <property type="entry name" value="Metallo-depent_PP-like"/>
</dbReference>
<dbReference type="GO" id="GO:0030288">
    <property type="term" value="C:outer membrane-bounded periplasmic space"/>
    <property type="evidence" value="ECO:0007669"/>
    <property type="project" value="TreeGrafter"/>
</dbReference>
<evidence type="ECO:0000256" key="3">
    <source>
        <dbReference type="SAM" id="MobiDB-lite"/>
    </source>
</evidence>
<dbReference type="InterPro" id="IPR036907">
    <property type="entry name" value="5'-Nucleotdase_C_sf"/>
</dbReference>
<feature type="region of interest" description="Disordered" evidence="3">
    <location>
        <begin position="1"/>
        <end position="25"/>
    </location>
</feature>
<proteinExistence type="inferred from homology"/>
<dbReference type="Proteomes" id="UP000199502">
    <property type="component" value="Unassembled WGS sequence"/>
</dbReference>
<protein>
    <submittedName>
        <fullName evidence="6">2',3'-cyclic-nucleotide 2'-phosphodiesterase / 3'-nucleotidase</fullName>
    </submittedName>
</protein>
<dbReference type="SUPFAM" id="SSF56300">
    <property type="entry name" value="Metallo-dependent phosphatases"/>
    <property type="match status" value="1"/>
</dbReference>
<evidence type="ECO:0000259" key="4">
    <source>
        <dbReference type="Pfam" id="PF00149"/>
    </source>
</evidence>
<organism evidence="6 7">
    <name type="scientific">Paracoccus tibetensis</name>
    <dbReference type="NCBI Taxonomy" id="336292"/>
    <lineage>
        <taxon>Bacteria</taxon>
        <taxon>Pseudomonadati</taxon>
        <taxon>Pseudomonadota</taxon>
        <taxon>Alphaproteobacteria</taxon>
        <taxon>Rhodobacterales</taxon>
        <taxon>Paracoccaceae</taxon>
        <taxon>Paracoccus</taxon>
    </lineage>
</organism>
<dbReference type="SUPFAM" id="SSF55816">
    <property type="entry name" value="5'-nucleotidase (syn. UDP-sugar hydrolase), C-terminal domain"/>
    <property type="match status" value="1"/>
</dbReference>
<keyword evidence="2" id="KW-0378">Hydrolase</keyword>
<sequence length="632" mass="67089">MTSLADAAFLPETGNPEGADDPDPAQARYGLRILATSDLHMQLLAYDYLTLSGAGAGGLARAASLIRRRQAEVPASLLLDNGDFLQGTPVGDHAATCGEARCASDHPAIAAMNALGYDAAALGNHDFNFGLRFLRRTVAAADFPVLAANLSVRHGTAFAPYTLLTRRLCDGSGGRREVRIGVVGFLPPQTAEWDRDLTPEIACEDILDCARRVLPQMRAAGAELIVALAHSGIGELAGQPRMEHAATALAALPGIDVVIAGHTHQVFPHPAFPASAGVDPLAGRLAGKPAAMPGVGGSHLAVIDLTLGVAGGRLTVAGAEVRCEPVAADLPELAAVTRPVAPAHKATLRHLKARVGRSLGPIGSHFSVIGQDAGLRLVAQAQRWHVRRHLRGTRWQDLPILSAAAPFRSGGRAGPGNYTHIPAGSLQLRHMADLYAFPNRIAAVCLTGTQLRDWLERSASMFRQLHPGCRDVPLLDPAFPAYNFDIVDTVSWQIDLSCPPRFTPAGALADPSAGRVRGLSHRGRPVAPDDRFILATNTYRLASCGLFAPLVAENEIAFAGGPLTRDILRRYVRRRRRIAPDHRLHWQFLAPPGSTALFPTSPAATEALPVPGVALEPAGETEDGFALMRLTF</sequence>
<comment type="similarity">
    <text evidence="2">Belongs to the 5'-nucleotidase family.</text>
</comment>
<dbReference type="EMBL" id="FMVT01000015">
    <property type="protein sequence ID" value="SCY91163.1"/>
    <property type="molecule type" value="Genomic_DNA"/>
</dbReference>
<evidence type="ECO:0000313" key="7">
    <source>
        <dbReference type="Proteomes" id="UP000199502"/>
    </source>
</evidence>
<dbReference type="Gene3D" id="3.60.21.10">
    <property type="match status" value="1"/>
</dbReference>
<dbReference type="PANTHER" id="PTHR11575">
    <property type="entry name" value="5'-NUCLEOTIDASE-RELATED"/>
    <property type="match status" value="1"/>
</dbReference>
<dbReference type="Pfam" id="PF02872">
    <property type="entry name" value="5_nucleotid_C"/>
    <property type="match status" value="1"/>
</dbReference>
<dbReference type="InterPro" id="IPR006179">
    <property type="entry name" value="5_nucleotidase/apyrase"/>
</dbReference>
<feature type="domain" description="5'-Nucleotidase C-terminal" evidence="5">
    <location>
        <begin position="416"/>
        <end position="547"/>
    </location>
</feature>
<dbReference type="GO" id="GO:0009166">
    <property type="term" value="P:nucleotide catabolic process"/>
    <property type="evidence" value="ECO:0007669"/>
    <property type="project" value="InterPro"/>
</dbReference>
<dbReference type="InterPro" id="IPR008334">
    <property type="entry name" value="5'-Nucleotdase_C"/>
</dbReference>
<evidence type="ECO:0000259" key="5">
    <source>
        <dbReference type="Pfam" id="PF02872"/>
    </source>
</evidence>
<keyword evidence="7" id="KW-1185">Reference proteome</keyword>
<keyword evidence="2" id="KW-0547">Nucleotide-binding</keyword>
<dbReference type="OrthoDB" id="9803927at2"/>
<gene>
    <name evidence="6" type="ORF">SAMN05660710_03416</name>
</gene>
<dbReference type="GO" id="GO:0000166">
    <property type="term" value="F:nucleotide binding"/>
    <property type="evidence" value="ECO:0007669"/>
    <property type="project" value="UniProtKB-KW"/>
</dbReference>
<dbReference type="STRING" id="336292.SAMN05660710_03416"/>
<dbReference type="InterPro" id="IPR004843">
    <property type="entry name" value="Calcineurin-like_PHP"/>
</dbReference>
<dbReference type="RefSeq" id="WP_090747534.1">
    <property type="nucleotide sequence ID" value="NZ_FMVT01000015.1"/>
</dbReference>
<dbReference type="Gene3D" id="3.90.780.10">
    <property type="entry name" value="5'-Nucleotidase, C-terminal domain"/>
    <property type="match status" value="1"/>
</dbReference>
<accession>A0A1G5JRY9</accession>